<name>A0A101HRQ1_9FIRM</name>
<comment type="caution">
    <text evidence="1">The sequence shown here is derived from an EMBL/GenBank/DDBJ whole genome shotgun (WGS) entry which is preliminary data.</text>
</comment>
<dbReference type="Proteomes" id="UP000054705">
    <property type="component" value="Unassembled WGS sequence"/>
</dbReference>
<organism evidence="1 2">
    <name type="scientific">Pelotomaculum thermopropionicum</name>
    <dbReference type="NCBI Taxonomy" id="110500"/>
    <lineage>
        <taxon>Bacteria</taxon>
        <taxon>Bacillati</taxon>
        <taxon>Bacillota</taxon>
        <taxon>Clostridia</taxon>
        <taxon>Eubacteriales</taxon>
        <taxon>Desulfotomaculaceae</taxon>
        <taxon>Pelotomaculum</taxon>
    </lineage>
</organism>
<proteinExistence type="predicted"/>
<gene>
    <name evidence="1" type="ORF">XD97_0534</name>
</gene>
<dbReference type="PANTHER" id="PTHR39338:SF7">
    <property type="entry name" value="BLL6692 PROTEIN"/>
    <property type="match status" value="1"/>
</dbReference>
<evidence type="ECO:0000313" key="1">
    <source>
        <dbReference type="EMBL" id="KUK81947.1"/>
    </source>
</evidence>
<dbReference type="PANTHER" id="PTHR39338">
    <property type="entry name" value="BLL5662 PROTEIN-RELATED"/>
    <property type="match status" value="1"/>
</dbReference>
<evidence type="ECO:0000313" key="2">
    <source>
        <dbReference type="Proteomes" id="UP000054705"/>
    </source>
</evidence>
<dbReference type="EMBL" id="LGGS01000118">
    <property type="protein sequence ID" value="KUK81947.1"/>
    <property type="molecule type" value="Genomic_DNA"/>
</dbReference>
<dbReference type="AlphaFoldDB" id="A0A101HRQ1"/>
<reference evidence="2" key="1">
    <citation type="journal article" date="2015" name="MBio">
        <title>Genome-Resolved Metagenomic Analysis Reveals Roles for Candidate Phyla and Other Microbial Community Members in Biogeochemical Transformations in Oil Reservoirs.</title>
        <authorList>
            <person name="Hu P."/>
            <person name="Tom L."/>
            <person name="Singh A."/>
            <person name="Thomas B.C."/>
            <person name="Baker B.J."/>
            <person name="Piceno Y.M."/>
            <person name="Andersen G.L."/>
            <person name="Banfield J.F."/>
        </authorList>
    </citation>
    <scope>NUCLEOTIDE SEQUENCE [LARGE SCALE GENOMIC DNA]</scope>
</reference>
<sequence>MSNIILQPVDRNFPGAGSMGRDNLFYGLVEFIHILRHLGVRVSVAEARDAIDALSRVDLLARGQVKTALRAMLVKNHYDRKVFDLAFDAFFTAPEIRRERLEQRKERKGN</sequence>
<protein>
    <submittedName>
        <fullName evidence="1">Uncharacterized protein</fullName>
    </submittedName>
</protein>
<accession>A0A101HRQ1</accession>